<feature type="compositionally biased region" description="Polar residues" evidence="1">
    <location>
        <begin position="1"/>
        <end position="13"/>
    </location>
</feature>
<feature type="region of interest" description="Disordered" evidence="1">
    <location>
        <begin position="1"/>
        <end position="26"/>
    </location>
</feature>
<organism evidence="3">
    <name type="scientific">marine metagenome</name>
    <dbReference type="NCBI Taxonomy" id="408172"/>
    <lineage>
        <taxon>unclassified sequences</taxon>
        <taxon>metagenomes</taxon>
        <taxon>ecological metagenomes</taxon>
    </lineage>
</organism>
<name>A0A381SJG5_9ZZZZ</name>
<sequence length="156" mass="17879">MAVNVSTIPSSPFSKKGYDAQSQNDSSRNVRQYIDLDLFFSKRNSDNDISRVTDIQAVKRSVRNLVLLNPYEKPFHPEISGGVRGMLFELMTPFVAAQLTKKVEDVINNFEPRARLVSVRANPDYDRNAYEVSIEFYVVNTPTELIDMTVMLERLR</sequence>
<gene>
    <name evidence="3" type="ORF">METZ01_LOCUS56335</name>
</gene>
<dbReference type="SUPFAM" id="SSF160719">
    <property type="entry name" value="gpW/gp25-like"/>
    <property type="match status" value="1"/>
</dbReference>
<dbReference type="Gene3D" id="3.10.450.40">
    <property type="match status" value="1"/>
</dbReference>
<protein>
    <recommendedName>
        <fullName evidence="2">IraD/Gp25-like domain-containing protein</fullName>
    </recommendedName>
</protein>
<feature type="domain" description="IraD/Gp25-like" evidence="2">
    <location>
        <begin position="56"/>
        <end position="142"/>
    </location>
</feature>
<proteinExistence type="predicted"/>
<accession>A0A381SJG5</accession>
<evidence type="ECO:0000313" key="3">
    <source>
        <dbReference type="EMBL" id="SVA03481.1"/>
    </source>
</evidence>
<evidence type="ECO:0000256" key="1">
    <source>
        <dbReference type="SAM" id="MobiDB-lite"/>
    </source>
</evidence>
<dbReference type="InterPro" id="IPR007048">
    <property type="entry name" value="IraD/Gp25-like"/>
</dbReference>
<dbReference type="AlphaFoldDB" id="A0A381SJG5"/>
<reference evidence="3" key="1">
    <citation type="submission" date="2018-05" db="EMBL/GenBank/DDBJ databases">
        <authorList>
            <person name="Lanie J.A."/>
            <person name="Ng W.-L."/>
            <person name="Kazmierczak K.M."/>
            <person name="Andrzejewski T.M."/>
            <person name="Davidsen T.M."/>
            <person name="Wayne K.J."/>
            <person name="Tettelin H."/>
            <person name="Glass J.I."/>
            <person name="Rusch D."/>
            <person name="Podicherti R."/>
            <person name="Tsui H.-C.T."/>
            <person name="Winkler M.E."/>
        </authorList>
    </citation>
    <scope>NUCLEOTIDE SEQUENCE</scope>
</reference>
<evidence type="ECO:0000259" key="2">
    <source>
        <dbReference type="Pfam" id="PF04965"/>
    </source>
</evidence>
<dbReference type="Pfam" id="PF04965">
    <property type="entry name" value="GPW_gp25"/>
    <property type="match status" value="1"/>
</dbReference>
<dbReference type="EMBL" id="UINC01003115">
    <property type="protein sequence ID" value="SVA03481.1"/>
    <property type="molecule type" value="Genomic_DNA"/>
</dbReference>